<evidence type="ECO:0000313" key="3">
    <source>
        <dbReference type="Proteomes" id="UP000279089"/>
    </source>
</evidence>
<proteinExistence type="predicted"/>
<reference evidence="3" key="1">
    <citation type="submission" date="2018-11" db="EMBL/GenBank/DDBJ databases">
        <title>Chitinophaga lutea sp.nov., isolate from arsenic contaminated soil.</title>
        <authorList>
            <person name="Zong Y."/>
        </authorList>
    </citation>
    <scope>NUCLEOTIDE SEQUENCE [LARGE SCALE GENOMIC DNA]</scope>
    <source>
        <strain evidence="3">YLT18</strain>
    </source>
</reference>
<comment type="caution">
    <text evidence="2">The sequence shown here is derived from an EMBL/GenBank/DDBJ whole genome shotgun (WGS) entry which is preliminary data.</text>
</comment>
<protein>
    <submittedName>
        <fullName evidence="2">DUF4856 domain-containing protein</fullName>
    </submittedName>
</protein>
<keyword evidence="1" id="KW-0732">Signal</keyword>
<dbReference type="Proteomes" id="UP000279089">
    <property type="component" value="Unassembled WGS sequence"/>
</dbReference>
<dbReference type="AlphaFoldDB" id="A0A3N4MCB4"/>
<sequence>MKHNLLTYVMIAAGVTSFVACSNDDDNSNPSVKPYTVPTTYSFNNASYTTSTQRVKMAIELDAYLKLANAGATVVPLDQAKVTNMWANSGNPFADASLNTSGKSLREVTSDADLYKAYADSVVRYNIATPAAPGVGGLVPRGANKIIVGPRGLEYGQSFVKGIMGGLYFKEAVRILGSVKTVAARDTTAAQKLWDEAFGYLAVPANYDSSLAYPNTDPNRPLLWGGYLAERGKSIQAGGIIFGAFLKGRAAIGGYDTKVRDEQVDIILAKWEQLAAAAALNYVTAPTASSAIGNFGTQLHALSEGQGFIAALKYRANNNKLSPANFATLSAIINKDFYVLLNQPGFTDLVTAQTILKTAYGL</sequence>
<dbReference type="RefSeq" id="WP_120516528.1">
    <property type="nucleotide sequence ID" value="NZ_QXZY01000006.1"/>
</dbReference>
<name>A0A3N4MCB4_9BACT</name>
<dbReference type="OrthoDB" id="5498726at2"/>
<evidence type="ECO:0000256" key="1">
    <source>
        <dbReference type="SAM" id="SignalP"/>
    </source>
</evidence>
<dbReference type="InterPro" id="IPR032331">
    <property type="entry name" value="DUF4856"/>
</dbReference>
<dbReference type="PROSITE" id="PS51257">
    <property type="entry name" value="PROKAR_LIPOPROTEIN"/>
    <property type="match status" value="1"/>
</dbReference>
<organism evidence="2 3">
    <name type="scientific">Chitinophaga barathri</name>
    <dbReference type="NCBI Taxonomy" id="1647451"/>
    <lineage>
        <taxon>Bacteria</taxon>
        <taxon>Pseudomonadati</taxon>
        <taxon>Bacteroidota</taxon>
        <taxon>Chitinophagia</taxon>
        <taxon>Chitinophagales</taxon>
        <taxon>Chitinophagaceae</taxon>
        <taxon>Chitinophaga</taxon>
    </lineage>
</organism>
<feature type="signal peptide" evidence="1">
    <location>
        <begin position="1"/>
        <end position="22"/>
    </location>
</feature>
<feature type="chain" id="PRO_5018004655" evidence="1">
    <location>
        <begin position="23"/>
        <end position="362"/>
    </location>
</feature>
<evidence type="ECO:0000313" key="2">
    <source>
        <dbReference type="EMBL" id="RPD41168.1"/>
    </source>
</evidence>
<gene>
    <name evidence="2" type="ORF">EG028_10815</name>
</gene>
<dbReference type="Pfam" id="PF16148">
    <property type="entry name" value="DUF4856"/>
    <property type="match status" value="1"/>
</dbReference>
<keyword evidence="3" id="KW-1185">Reference proteome</keyword>
<dbReference type="EMBL" id="RMBX01000005">
    <property type="protein sequence ID" value="RPD41168.1"/>
    <property type="molecule type" value="Genomic_DNA"/>
</dbReference>
<accession>A0A3N4MCB4</accession>